<dbReference type="KEGG" id="pfm:Pyrfu_1984"/>
<proteinExistence type="predicted"/>
<keyword evidence="4" id="KW-1185">Reference proteome</keyword>
<gene>
    <name evidence="3" type="ordered locus">Pyrfu_1984</name>
</gene>
<dbReference type="Proteomes" id="UP000001037">
    <property type="component" value="Chromosome"/>
</dbReference>
<protein>
    <submittedName>
        <fullName evidence="3">Transcription regulator AsnC-type</fullName>
    </submittedName>
</protein>
<evidence type="ECO:0000313" key="4">
    <source>
        <dbReference type="Proteomes" id="UP000001037"/>
    </source>
</evidence>
<evidence type="ECO:0000256" key="1">
    <source>
        <dbReference type="ARBA" id="ARBA00029440"/>
    </source>
</evidence>
<name>G0EDN3_PYRF1</name>
<dbReference type="InterPro" id="IPR011008">
    <property type="entry name" value="Dimeric_a/b-barrel"/>
</dbReference>
<evidence type="ECO:0000313" key="3">
    <source>
        <dbReference type="EMBL" id="AEM39837.1"/>
    </source>
</evidence>
<dbReference type="EMBL" id="CP002838">
    <property type="protein sequence ID" value="AEM39837.1"/>
    <property type="molecule type" value="Genomic_DNA"/>
</dbReference>
<dbReference type="Gene3D" id="3.30.70.920">
    <property type="match status" value="1"/>
</dbReference>
<evidence type="ECO:0000259" key="2">
    <source>
        <dbReference type="Pfam" id="PF01037"/>
    </source>
</evidence>
<accession>G0EDN3</accession>
<dbReference type="GeneID" id="11138326"/>
<dbReference type="AlphaFoldDB" id="G0EDN3"/>
<dbReference type="SUPFAM" id="SSF54909">
    <property type="entry name" value="Dimeric alpha+beta barrel"/>
    <property type="match status" value="1"/>
</dbReference>
<dbReference type="RefSeq" id="WP_014027514.1">
    <property type="nucleotide sequence ID" value="NC_015931.1"/>
</dbReference>
<comment type="pathway">
    <text evidence="1">Amino-acid biosynthesis.</text>
</comment>
<dbReference type="HOGENOM" id="CLU_170329_2_2_2"/>
<dbReference type="STRING" id="694429.Pyrfu_1984"/>
<dbReference type="Pfam" id="PF01037">
    <property type="entry name" value="AsnC_trans_reg"/>
    <property type="match status" value="1"/>
</dbReference>
<feature type="domain" description="Transcription regulator AsnC/Lrp ligand binding" evidence="2">
    <location>
        <begin position="34"/>
        <end position="78"/>
    </location>
</feature>
<organism evidence="3 4">
    <name type="scientific">Pyrolobus fumarii (strain DSM 11204 / 1A)</name>
    <dbReference type="NCBI Taxonomy" id="694429"/>
    <lineage>
        <taxon>Archaea</taxon>
        <taxon>Thermoproteota</taxon>
        <taxon>Thermoprotei</taxon>
        <taxon>Desulfurococcales</taxon>
        <taxon>Pyrodictiaceae</taxon>
        <taxon>Pyrolobus</taxon>
    </lineage>
</organism>
<sequence length="80" mass="8851">MPVAAFVLLLVQVGKEYEIAEQIKEAAKKAGVDAEVYVVYGEYDIVVKVRAENLSQIDMFVTHIRRLPGVTRTVTLISSA</sequence>
<reference evidence="3 4" key="1">
    <citation type="journal article" date="2011" name="Stand. Genomic Sci.">
        <title>Complete genome sequence of the hyperthermophilic chemolithoautotroph Pyrolobus fumarii type strain (1A).</title>
        <authorList>
            <person name="Anderson I."/>
            <person name="Goker M."/>
            <person name="Nolan M."/>
            <person name="Lucas S."/>
            <person name="Hammon N."/>
            <person name="Deshpande S."/>
            <person name="Cheng J.F."/>
            <person name="Tapia R."/>
            <person name="Han C."/>
            <person name="Goodwin L."/>
            <person name="Pitluck S."/>
            <person name="Huntemann M."/>
            <person name="Liolios K."/>
            <person name="Ivanova N."/>
            <person name="Pagani I."/>
            <person name="Mavromatis K."/>
            <person name="Ovchinikova G."/>
            <person name="Pati A."/>
            <person name="Chen A."/>
            <person name="Palaniappan K."/>
            <person name="Land M."/>
            <person name="Hauser L."/>
            <person name="Brambilla E.M."/>
            <person name="Huber H."/>
            <person name="Yasawong M."/>
            <person name="Rohde M."/>
            <person name="Spring S."/>
            <person name="Abt B."/>
            <person name="Sikorski J."/>
            <person name="Wirth R."/>
            <person name="Detter J.C."/>
            <person name="Woyke T."/>
            <person name="Bristow J."/>
            <person name="Eisen J.A."/>
            <person name="Markowitz V."/>
            <person name="Hugenholtz P."/>
            <person name="Kyrpides N.C."/>
            <person name="Klenk H.P."/>
            <person name="Lapidus A."/>
        </authorList>
    </citation>
    <scope>NUCLEOTIDE SEQUENCE [LARGE SCALE GENOMIC DNA]</scope>
    <source>
        <strain evidence="4">DSM 11204 / 1A</strain>
    </source>
</reference>
<dbReference type="InterPro" id="IPR019887">
    <property type="entry name" value="Tscrpt_reg_AsnC/Lrp_C"/>
</dbReference>
<dbReference type="eggNOG" id="arCOG01117">
    <property type="taxonomic scope" value="Archaea"/>
</dbReference>
<dbReference type="InParanoid" id="G0EDN3"/>